<reference evidence="3" key="1">
    <citation type="submission" date="2016-10" db="EMBL/GenBank/DDBJ databases">
        <authorList>
            <person name="Varghese N."/>
            <person name="Submissions S."/>
        </authorList>
    </citation>
    <scope>NUCLEOTIDE SEQUENCE [LARGE SCALE GENOMIC DNA]</scope>
    <source>
        <strain evidence="3">DSM 10146</strain>
    </source>
</reference>
<dbReference type="Proteomes" id="UP000198994">
    <property type="component" value="Unassembled WGS sequence"/>
</dbReference>
<dbReference type="PANTHER" id="PTHR48207">
    <property type="entry name" value="SUCCINATE--HYDROXYMETHYLGLUTARATE COA-TRANSFERASE"/>
    <property type="match status" value="1"/>
</dbReference>
<keyword evidence="3" id="KW-1185">Reference proteome</keyword>
<dbReference type="EMBL" id="FNAV01000008">
    <property type="protein sequence ID" value="SDE81472.1"/>
    <property type="molecule type" value="Genomic_DNA"/>
</dbReference>
<dbReference type="Gene3D" id="3.40.50.10540">
    <property type="entry name" value="Crotonobetainyl-coa:carnitine coa-transferase, domain 1"/>
    <property type="match status" value="1"/>
</dbReference>
<dbReference type="InterPro" id="IPR003673">
    <property type="entry name" value="CoA-Trfase_fam_III"/>
</dbReference>
<dbReference type="Gene3D" id="3.30.1540.10">
    <property type="entry name" value="formyl-coa transferase, domain 3"/>
    <property type="match status" value="1"/>
</dbReference>
<name>A0A1G7G042_9RHOB</name>
<dbReference type="AlphaFoldDB" id="A0A1G7G042"/>
<evidence type="ECO:0000313" key="3">
    <source>
        <dbReference type="Proteomes" id="UP000198994"/>
    </source>
</evidence>
<dbReference type="SUPFAM" id="SSF89796">
    <property type="entry name" value="CoA-transferase family III (CaiB/BaiF)"/>
    <property type="match status" value="1"/>
</dbReference>
<keyword evidence="1 2" id="KW-0808">Transferase</keyword>
<dbReference type="InterPro" id="IPR023606">
    <property type="entry name" value="CoA-Trfase_III_dom_1_sf"/>
</dbReference>
<dbReference type="STRING" id="282683.SAMN04488105_10824"/>
<protein>
    <submittedName>
        <fullName evidence="2">Crotonobetainyl-CoA:carnitine CoA-transferase CaiB</fullName>
    </submittedName>
</protein>
<evidence type="ECO:0000256" key="1">
    <source>
        <dbReference type="ARBA" id="ARBA00022679"/>
    </source>
</evidence>
<dbReference type="Pfam" id="PF02515">
    <property type="entry name" value="CoA_transf_3"/>
    <property type="match status" value="1"/>
</dbReference>
<dbReference type="GO" id="GO:0008410">
    <property type="term" value="F:CoA-transferase activity"/>
    <property type="evidence" value="ECO:0007669"/>
    <property type="project" value="TreeGrafter"/>
</dbReference>
<dbReference type="InterPro" id="IPR050483">
    <property type="entry name" value="CoA-transferase_III_domain"/>
</dbReference>
<dbReference type="RefSeq" id="WP_089959770.1">
    <property type="nucleotide sequence ID" value="NZ_FNAV01000008.1"/>
</dbReference>
<organism evidence="2 3">
    <name type="scientific">Salipiger thiooxidans</name>
    <dbReference type="NCBI Taxonomy" id="282683"/>
    <lineage>
        <taxon>Bacteria</taxon>
        <taxon>Pseudomonadati</taxon>
        <taxon>Pseudomonadota</taxon>
        <taxon>Alphaproteobacteria</taxon>
        <taxon>Rhodobacterales</taxon>
        <taxon>Roseobacteraceae</taxon>
        <taxon>Salipiger</taxon>
    </lineage>
</organism>
<dbReference type="PANTHER" id="PTHR48207:SF3">
    <property type="entry name" value="SUCCINATE--HYDROXYMETHYLGLUTARATE COA-TRANSFERASE"/>
    <property type="match status" value="1"/>
</dbReference>
<sequence>MAAMLGHIKVLDFSRVFAGPWAAQMLADFGADVIKVEHVKGGDDVRRMGVPHLGPDGAPTGETSSFLAMNRGKRSLALDLSKPEGQEVARRLVAEADVLIENFKTGTLARFGLDYDSVAAINPRLVYCSITGFGQTGPMKHLPGYDPIFQAMSGLLAMTGTADGEPGAGPALVGYSISDITAGQYAVSAILAALNHRDAGAGHGAGQFIDIALLDTQIHAASHMAMNYLSSGRLPRRNGTASQITCPWQAFDCADRPIMIAIGNNAQFARFCDHLGLDGVATDPRFATNLARVENASALIPMIAAKLAEKTADTCYDELEAIGIPAGPLNSFEDVFRMEQVAERGLLRELQHETAGRVRYVANPVRFSGGAPATTPPPRFAEHTDEVLKALGLEPDQIAALRRAGVVA</sequence>
<dbReference type="InterPro" id="IPR044855">
    <property type="entry name" value="CoA-Trfase_III_dom3_sf"/>
</dbReference>
<dbReference type="OrthoDB" id="7208981at2"/>
<gene>
    <name evidence="2" type="ORF">SAMN04488105_10824</name>
</gene>
<evidence type="ECO:0000313" key="2">
    <source>
        <dbReference type="EMBL" id="SDE81472.1"/>
    </source>
</evidence>
<proteinExistence type="predicted"/>
<accession>A0A1G7G042</accession>